<comment type="caution">
    <text evidence="2">The sequence shown here is derived from an EMBL/GenBank/DDBJ whole genome shotgun (WGS) entry which is preliminary data.</text>
</comment>
<dbReference type="EMBL" id="MUYT01000009">
    <property type="protein sequence ID" value="OOS20206.1"/>
    <property type="molecule type" value="Genomic_DNA"/>
</dbReference>
<dbReference type="RefSeq" id="WP_078307843.1">
    <property type="nucleotide sequence ID" value="NZ_CP147511.1"/>
</dbReference>
<sequence length="141" mass="15962">MPWLEQLQSHITLEQMYLALSLLVAVVIWLEGQALKATQGKLPDSAWFHWGSFIDTLWFFVSLAVLYFLNLPSIAIAVPVAYGIYTLFGWVYGTRLIHKEGIPDSPEDLVIPMPYVSYSQAFAITFMTLCAFVLAYPLLNI</sequence>
<dbReference type="AlphaFoldDB" id="A0A1T0CCZ7"/>
<dbReference type="OrthoDB" id="6647782at2"/>
<protein>
    <submittedName>
        <fullName evidence="2">Uncharacterized protein</fullName>
    </submittedName>
</protein>
<feature type="transmembrane region" description="Helical" evidence="1">
    <location>
        <begin position="74"/>
        <end position="94"/>
    </location>
</feature>
<proteinExistence type="predicted"/>
<evidence type="ECO:0000313" key="3">
    <source>
        <dbReference type="Proteomes" id="UP000191094"/>
    </source>
</evidence>
<feature type="transmembrane region" description="Helical" evidence="1">
    <location>
        <begin position="16"/>
        <end position="35"/>
    </location>
</feature>
<feature type="transmembrane region" description="Helical" evidence="1">
    <location>
        <begin position="47"/>
        <end position="68"/>
    </location>
</feature>
<keyword evidence="1" id="KW-1133">Transmembrane helix</keyword>
<reference evidence="2 3" key="1">
    <citation type="submission" date="2017-02" db="EMBL/GenBank/DDBJ databases">
        <title>Draft genome sequence of Moraxella lincolnii CCUG 9405T type strain.</title>
        <authorList>
            <person name="Salva-Serra F."/>
            <person name="Engstrom-Jakobsson H."/>
            <person name="Thorell K."/>
            <person name="Jaen-Luchoro D."/>
            <person name="Gonzales-Siles L."/>
            <person name="Karlsson R."/>
            <person name="Yazdan S."/>
            <person name="Boulund F."/>
            <person name="Johnning A."/>
            <person name="Engstrand L."/>
            <person name="Kristiansson E."/>
            <person name="Moore E."/>
        </authorList>
    </citation>
    <scope>NUCLEOTIDE SEQUENCE [LARGE SCALE GENOMIC DNA]</scope>
    <source>
        <strain evidence="2 3">CCUG 9405</strain>
    </source>
</reference>
<keyword evidence="1" id="KW-0472">Membrane</keyword>
<gene>
    <name evidence="2" type="ORF">B0682_07335</name>
</gene>
<evidence type="ECO:0000256" key="1">
    <source>
        <dbReference type="SAM" id="Phobius"/>
    </source>
</evidence>
<name>A0A1T0CCZ7_9GAMM</name>
<keyword evidence="1" id="KW-0812">Transmembrane</keyword>
<organism evidence="2 3">
    <name type="scientific">Lwoffella lincolnii</name>
    <dbReference type="NCBI Taxonomy" id="90241"/>
    <lineage>
        <taxon>Bacteria</taxon>
        <taxon>Pseudomonadati</taxon>
        <taxon>Pseudomonadota</taxon>
        <taxon>Gammaproteobacteria</taxon>
        <taxon>Moraxellales</taxon>
        <taxon>Moraxellaceae</taxon>
        <taxon>Lwoffella</taxon>
    </lineage>
</organism>
<evidence type="ECO:0000313" key="2">
    <source>
        <dbReference type="EMBL" id="OOS20206.1"/>
    </source>
</evidence>
<keyword evidence="3" id="KW-1185">Reference proteome</keyword>
<feature type="transmembrane region" description="Helical" evidence="1">
    <location>
        <begin position="115"/>
        <end position="139"/>
    </location>
</feature>
<accession>A0A1T0CCZ7</accession>
<dbReference type="Proteomes" id="UP000191094">
    <property type="component" value="Unassembled WGS sequence"/>
</dbReference>